<feature type="non-terminal residue" evidence="1">
    <location>
        <position position="142"/>
    </location>
</feature>
<dbReference type="SUPFAM" id="SSF52096">
    <property type="entry name" value="ClpP/crotonase"/>
    <property type="match status" value="1"/>
</dbReference>
<evidence type="ECO:0000313" key="1">
    <source>
        <dbReference type="EMBL" id="NLZ24141.1"/>
    </source>
</evidence>
<dbReference type="Proteomes" id="UP000564033">
    <property type="component" value="Unassembled WGS sequence"/>
</dbReference>
<name>A0A847VCE5_9BACT</name>
<dbReference type="Pfam" id="PF00574">
    <property type="entry name" value="CLP_protease"/>
    <property type="match status" value="1"/>
</dbReference>
<dbReference type="EMBL" id="JAAZIL010000002">
    <property type="protein sequence ID" value="NLZ24141.1"/>
    <property type="molecule type" value="Genomic_DNA"/>
</dbReference>
<dbReference type="Gene3D" id="3.90.226.10">
    <property type="entry name" value="2-enoyl-CoA Hydratase, Chain A, domain 1"/>
    <property type="match status" value="1"/>
</dbReference>
<proteinExistence type="predicted"/>
<protein>
    <recommendedName>
        <fullName evidence="3">ATP-dependent Clp protease proteolytic subunit</fullName>
    </recommendedName>
</protein>
<dbReference type="InterPro" id="IPR029045">
    <property type="entry name" value="ClpP/crotonase-like_dom_sf"/>
</dbReference>
<dbReference type="AlphaFoldDB" id="A0A847VCE5"/>
<accession>A0A847VCE5</accession>
<comment type="caution">
    <text evidence="1">The sequence shown here is derived from an EMBL/GenBank/DDBJ whole genome shotgun (WGS) entry which is preliminary data.</text>
</comment>
<organism evidence="1 2">
    <name type="scientific">Candidatus Dojkabacteria bacterium</name>
    <dbReference type="NCBI Taxonomy" id="2099670"/>
    <lineage>
        <taxon>Bacteria</taxon>
        <taxon>Candidatus Dojkabacteria</taxon>
    </lineage>
</organism>
<evidence type="ECO:0008006" key="3">
    <source>
        <dbReference type="Google" id="ProtNLM"/>
    </source>
</evidence>
<sequence>MNEEHERLRAEATKIIKDTQEIPKGYYHRSDGLVAPERLKNPEPEITICGRVDEEMFKDTSKSLQKIVERNSVISGLRVNFSSFGGGVTPGFGVHDLLTVFGREHNAPVTVTGYGPIMSMGALIIQAGDIRRMPKNSRMLLH</sequence>
<gene>
    <name evidence="1" type="ORF">GX888_00090</name>
</gene>
<dbReference type="InterPro" id="IPR023562">
    <property type="entry name" value="ClpP/TepA"/>
</dbReference>
<reference evidence="1 2" key="1">
    <citation type="journal article" date="2020" name="Biotechnol. Biofuels">
        <title>New insights from the biogas microbiome by comprehensive genome-resolved metagenomics of nearly 1600 species originating from multiple anaerobic digesters.</title>
        <authorList>
            <person name="Campanaro S."/>
            <person name="Treu L."/>
            <person name="Rodriguez-R L.M."/>
            <person name="Kovalovszki A."/>
            <person name="Ziels R.M."/>
            <person name="Maus I."/>
            <person name="Zhu X."/>
            <person name="Kougias P.G."/>
            <person name="Basile A."/>
            <person name="Luo G."/>
            <person name="Schluter A."/>
            <person name="Konstantinidis K.T."/>
            <person name="Angelidaki I."/>
        </authorList>
    </citation>
    <scope>NUCLEOTIDE SEQUENCE [LARGE SCALE GENOMIC DNA]</scope>
    <source>
        <strain evidence="1">AS19jrsBPTG_9</strain>
    </source>
</reference>
<evidence type="ECO:0000313" key="2">
    <source>
        <dbReference type="Proteomes" id="UP000564033"/>
    </source>
</evidence>